<dbReference type="Proteomes" id="UP000214646">
    <property type="component" value="Unassembled WGS sequence"/>
</dbReference>
<proteinExistence type="predicted"/>
<reference evidence="2" key="1">
    <citation type="submission" date="2017-06" db="EMBL/GenBank/DDBJ databases">
        <title>Genome analysis of Fimbriiglobus ruber SP5, the first member of the order Planctomycetales with confirmed chitinolytic capability.</title>
        <authorList>
            <person name="Ravin N.V."/>
            <person name="Rakitin A.L."/>
            <person name="Ivanova A.A."/>
            <person name="Beletsky A.V."/>
            <person name="Kulichevskaya I.S."/>
            <person name="Mardanov A.V."/>
            <person name="Dedysh S.N."/>
        </authorList>
    </citation>
    <scope>NUCLEOTIDE SEQUENCE [LARGE SCALE GENOMIC DNA]</scope>
    <source>
        <strain evidence="2">SP5</strain>
    </source>
</reference>
<protein>
    <recommendedName>
        <fullName evidence="3">ISKra4 family transposase</fullName>
    </recommendedName>
</protein>
<name>A0A225D506_9BACT</name>
<comment type="caution">
    <text evidence="1">The sequence shown here is derived from an EMBL/GenBank/DDBJ whole genome shotgun (WGS) entry which is preliminary data.</text>
</comment>
<evidence type="ECO:0000313" key="2">
    <source>
        <dbReference type="Proteomes" id="UP000214646"/>
    </source>
</evidence>
<dbReference type="OrthoDB" id="264438at2"/>
<keyword evidence="2" id="KW-1185">Reference proteome</keyword>
<sequence>MTCPHCRESARCKGFKSRQLVSLFGPLEYSRHYYLCRHCHHGISPLDGVLGLRAHDLTPAADEVVCLSGLEDSFATAADTVLPRLAGLRVSESTVQRATEAAGERLAEAQHAGQTFGPSTPWAWHKDADGKTVGYVSVDATGVGQQGSRGAKAEGRMAYIGMIYNPVPEERPRWANPTAAKRPEWKARYVSQVRSLAELAEPLRRQASQVNLGGADRWVALSDGGIGLEDFLRANFPRVEAVILDFYHVAEYVAKLSRVLHPGDADADRRWRETTCEELKTSGGSAVLEKVRSLDLADRAGAASVRAEVVTYFTNQTHRMDYPHYLAQGWQIGSGPVESACKTVIGERMKGGGMRWGEDGADAMSHLRALFCSSDNQWAAFWSKRLSEK</sequence>
<organism evidence="1 2">
    <name type="scientific">Fimbriiglobus ruber</name>
    <dbReference type="NCBI Taxonomy" id="1908690"/>
    <lineage>
        <taxon>Bacteria</taxon>
        <taxon>Pseudomonadati</taxon>
        <taxon>Planctomycetota</taxon>
        <taxon>Planctomycetia</taxon>
        <taxon>Gemmatales</taxon>
        <taxon>Gemmataceae</taxon>
        <taxon>Fimbriiglobus</taxon>
    </lineage>
</organism>
<evidence type="ECO:0008006" key="3">
    <source>
        <dbReference type="Google" id="ProtNLM"/>
    </source>
</evidence>
<gene>
    <name evidence="1" type="ORF">FRUB_09566</name>
</gene>
<dbReference type="AlphaFoldDB" id="A0A225D506"/>
<dbReference type="EMBL" id="NIDE01000019">
    <property type="protein sequence ID" value="OWK34724.1"/>
    <property type="molecule type" value="Genomic_DNA"/>
</dbReference>
<evidence type="ECO:0000313" key="1">
    <source>
        <dbReference type="EMBL" id="OWK34724.1"/>
    </source>
</evidence>
<dbReference type="RefSeq" id="WP_143393924.1">
    <property type="nucleotide sequence ID" value="NZ_NIDE01000019.1"/>
</dbReference>
<accession>A0A225D506</accession>
<dbReference type="NCBIfam" id="NF033572">
    <property type="entry name" value="transpos_ISKra4"/>
    <property type="match status" value="1"/>
</dbReference>